<evidence type="ECO:0000313" key="2">
    <source>
        <dbReference type="EMBL" id="EWM23715.1"/>
    </source>
</evidence>
<feature type="compositionally biased region" description="Basic and acidic residues" evidence="1">
    <location>
        <begin position="215"/>
        <end position="241"/>
    </location>
</feature>
<feature type="region of interest" description="Disordered" evidence="1">
    <location>
        <begin position="211"/>
        <end position="241"/>
    </location>
</feature>
<protein>
    <submittedName>
        <fullName evidence="2">Uncharacterized protein</fullName>
    </submittedName>
</protein>
<reference evidence="2 3" key="1">
    <citation type="journal article" date="2014" name="Mol. Plant">
        <title>Chromosome Scale Genome Assembly and Transcriptome Profiling of Nannochloropsis gaditana in Nitrogen Depletion.</title>
        <authorList>
            <person name="Corteggiani Carpinelli E."/>
            <person name="Telatin A."/>
            <person name="Vitulo N."/>
            <person name="Forcato C."/>
            <person name="D'Angelo M."/>
            <person name="Schiavon R."/>
            <person name="Vezzi A."/>
            <person name="Giacometti G.M."/>
            <person name="Morosinotto T."/>
            <person name="Valle G."/>
        </authorList>
    </citation>
    <scope>NUCLEOTIDE SEQUENCE [LARGE SCALE GENOMIC DNA]</scope>
    <source>
        <strain evidence="2 3">B-31</strain>
    </source>
</reference>
<evidence type="ECO:0000313" key="3">
    <source>
        <dbReference type="Proteomes" id="UP000019335"/>
    </source>
</evidence>
<sequence>MEEINMLPPDERAVVAWSHSKGRSRLQDEASQPLPSLTSIQAQDSARQPIVEALSHRSLLPSWLRFSRRNKIRRGYPQRPSLVACTLLHALNLLLHLHQAHGAITLSPQAPLSFIPIHHFIPVLQIHGIPASFSAGIQCRAMKSSSSSPPSSAAPSSPSSSSPVPASATSKALKKNRTLNATDTSLLDLVGFRAGLDKSYRLKRQSALQALSGDASRKEGGRKGRRRGERENEVTQEGGERKPWGYWKDISQIKVSVEEFWTRLNVTSSAIPNEMLLRLYDAHGLRHAIYKQGGRETLAYLLETDYIPGDFRVAMKFPEVQALVEAGVIVPPASPENKVLLDSPSLPPSAHAYPLQERRLVIGPRGGAVILNERLKNVRFPPSYGKPDGQGRPGGWKYQNRTVWSIEKLAEECYALAEEHSASLHVPLLFFPKLSDLVGWGRANMINTIRRYGGYEAVISSLGFIPFSQWNYFCRFYLLMKDLKTYLDEEEGGSRQMPTLRDVKRAGYHRLYSEVARNGGRKLVAARLGLPLKAGSGEKGKFATMISYGAFDFDFGVALLEYIMNKCWAQHPRERAARREKERVNLFLPTAEELVVDERQDLLEKIVRYGGFENVARRLQLGFKS</sequence>
<dbReference type="EMBL" id="AZIL01001540">
    <property type="protein sequence ID" value="EWM23715.1"/>
    <property type="molecule type" value="Genomic_DNA"/>
</dbReference>
<evidence type="ECO:0000256" key="1">
    <source>
        <dbReference type="SAM" id="MobiDB-lite"/>
    </source>
</evidence>
<accession>W7T9M4</accession>
<gene>
    <name evidence="2" type="ORF">Naga_100366g2</name>
</gene>
<organism evidence="2 3">
    <name type="scientific">Nannochloropsis gaditana</name>
    <dbReference type="NCBI Taxonomy" id="72520"/>
    <lineage>
        <taxon>Eukaryota</taxon>
        <taxon>Sar</taxon>
        <taxon>Stramenopiles</taxon>
        <taxon>Ochrophyta</taxon>
        <taxon>Eustigmatophyceae</taxon>
        <taxon>Eustigmatales</taxon>
        <taxon>Monodopsidaceae</taxon>
        <taxon>Nannochloropsis</taxon>
    </lineage>
</organism>
<name>W7T9M4_9STRA</name>
<dbReference type="OrthoDB" id="2779at2759"/>
<proteinExistence type="predicted"/>
<comment type="caution">
    <text evidence="2">The sequence shown here is derived from an EMBL/GenBank/DDBJ whole genome shotgun (WGS) entry which is preliminary data.</text>
</comment>
<keyword evidence="3" id="KW-1185">Reference proteome</keyword>
<dbReference type="Proteomes" id="UP000019335">
    <property type="component" value="Chromosome 16"/>
</dbReference>
<feature type="compositionally biased region" description="Low complexity" evidence="1">
    <location>
        <begin position="144"/>
        <end position="170"/>
    </location>
</feature>
<dbReference type="AlphaFoldDB" id="W7T9M4"/>
<feature type="region of interest" description="Disordered" evidence="1">
    <location>
        <begin position="142"/>
        <end position="175"/>
    </location>
</feature>